<organism evidence="2 3">
    <name type="scientific">Hordeum vulgare subsp. vulgare</name>
    <name type="common">Domesticated barley</name>
    <dbReference type="NCBI Taxonomy" id="112509"/>
    <lineage>
        <taxon>Eukaryota</taxon>
        <taxon>Viridiplantae</taxon>
        <taxon>Streptophyta</taxon>
        <taxon>Embryophyta</taxon>
        <taxon>Tracheophyta</taxon>
        <taxon>Spermatophyta</taxon>
        <taxon>Magnoliopsida</taxon>
        <taxon>Liliopsida</taxon>
        <taxon>Poales</taxon>
        <taxon>Poaceae</taxon>
        <taxon>BOP clade</taxon>
        <taxon>Pooideae</taxon>
        <taxon>Triticodae</taxon>
        <taxon>Triticeae</taxon>
        <taxon>Hordeinae</taxon>
        <taxon>Hordeum</taxon>
    </lineage>
</organism>
<dbReference type="EnsemblPlants" id="HORVU.MOREX.r3.6HG0555350.1">
    <property type="protein sequence ID" value="HORVU.MOREX.r3.6HG0555350.1.CDS1"/>
    <property type="gene ID" value="HORVU.MOREX.r3.6HG0555350"/>
</dbReference>
<dbReference type="AlphaFoldDB" id="A0A8I6XRK3"/>
<evidence type="ECO:0000256" key="1">
    <source>
        <dbReference type="SAM" id="Phobius"/>
    </source>
</evidence>
<feature type="transmembrane region" description="Helical" evidence="1">
    <location>
        <begin position="57"/>
        <end position="75"/>
    </location>
</feature>
<keyword evidence="1" id="KW-0472">Membrane</keyword>
<reference evidence="2" key="2">
    <citation type="submission" date="2020-10" db="EMBL/GenBank/DDBJ databases">
        <authorList>
            <person name="Scholz U."/>
            <person name="Mascher M."/>
            <person name="Fiebig A."/>
        </authorList>
    </citation>
    <scope>NUCLEOTIDE SEQUENCE [LARGE SCALE GENOMIC DNA]</scope>
    <source>
        <strain evidence="2">cv. Morex</strain>
    </source>
</reference>
<keyword evidence="3" id="KW-1185">Reference proteome</keyword>
<name>A0A8I6XRK3_HORVV</name>
<sequence length="79" mass="9100">METRDWFVNAMPWDLIISSKRMVDSFVEDGEMTYYTVDAGVRMFNEKEMVMMQGTGYGMWGCMVLANFAVGGMFYPDPN</sequence>
<evidence type="ECO:0000313" key="3">
    <source>
        <dbReference type="Proteomes" id="UP000011116"/>
    </source>
</evidence>
<evidence type="ECO:0000313" key="2">
    <source>
        <dbReference type="EnsemblPlants" id="HORVU.MOREX.r3.6HG0555350.1.CDS1"/>
    </source>
</evidence>
<keyword evidence="1" id="KW-1133">Transmembrane helix</keyword>
<reference evidence="2" key="3">
    <citation type="submission" date="2022-01" db="UniProtKB">
        <authorList>
            <consortium name="EnsemblPlants"/>
        </authorList>
    </citation>
    <scope>IDENTIFICATION</scope>
    <source>
        <strain evidence="2">subsp. vulgare</strain>
    </source>
</reference>
<accession>A0A8I6XRK3</accession>
<dbReference type="Gramene" id="HORVU.MOREX.r3.6HG0555350.1">
    <property type="protein sequence ID" value="HORVU.MOREX.r3.6HG0555350.1.CDS1"/>
    <property type="gene ID" value="HORVU.MOREX.r3.6HG0555350"/>
</dbReference>
<dbReference type="Proteomes" id="UP000011116">
    <property type="component" value="Chromosome 6H"/>
</dbReference>
<proteinExistence type="predicted"/>
<keyword evidence="1" id="KW-0812">Transmembrane</keyword>
<dbReference type="Gramene" id="HORVU.MOREX.r2.6HG0461320.1">
    <property type="protein sequence ID" value="HORVU.MOREX.r2.6HG0461320.1.CDS.1"/>
    <property type="gene ID" value="HORVU.MOREX.r2.6HG0461320"/>
</dbReference>
<protein>
    <submittedName>
        <fullName evidence="2">Uncharacterized protein</fullName>
    </submittedName>
</protein>
<reference evidence="3" key="1">
    <citation type="journal article" date="2012" name="Nature">
        <title>A physical, genetic and functional sequence assembly of the barley genome.</title>
        <authorList>
            <consortium name="The International Barley Genome Sequencing Consortium"/>
            <person name="Mayer K.F."/>
            <person name="Waugh R."/>
            <person name="Brown J.W."/>
            <person name="Schulman A."/>
            <person name="Langridge P."/>
            <person name="Platzer M."/>
            <person name="Fincher G.B."/>
            <person name="Muehlbauer G.J."/>
            <person name="Sato K."/>
            <person name="Close T.J."/>
            <person name="Wise R.P."/>
            <person name="Stein N."/>
        </authorList>
    </citation>
    <scope>NUCLEOTIDE SEQUENCE [LARGE SCALE GENOMIC DNA]</scope>
    <source>
        <strain evidence="3">cv. Morex</strain>
    </source>
</reference>